<feature type="binding site" evidence="7">
    <location>
        <begin position="173"/>
        <end position="174"/>
    </location>
    <ligand>
        <name>ATP</name>
        <dbReference type="ChEBI" id="CHEBI:30616"/>
    </ligand>
</feature>
<keyword evidence="3 7" id="KW-0547">Nucleotide-binding</keyword>
<feature type="region of interest" description="Disordered" evidence="9">
    <location>
        <begin position="1"/>
        <end position="27"/>
    </location>
</feature>
<dbReference type="Pfam" id="PF00069">
    <property type="entry name" value="Pkinase"/>
    <property type="match status" value="1"/>
</dbReference>
<protein>
    <submittedName>
        <fullName evidence="12">Serine threonine protein kinase</fullName>
    </submittedName>
</protein>
<sequence>MSSTLFPSRLLPTRSSLKSSSSFSRSSPVELEPSKEVEYDSLKYFDNATEIYRGRHSIVWTVTCKRTGKPMVLKAYVKTQMQERHFQQVSREIQLMKEIRHMRCVSFLGSFEDKEKIYIVQESCQRGDLFKRVLRAGGILPERIVASEIILPILHALDYLHSKSIIHRDIKPENIFFSADGGFRLGDFGLSINSDTERPKSRVGTLDYMAPEVISLPSHDQRKKLEEKRPELRNTAFYGSEVDIWAVGILTYELLVGRPPFEVEGEKETALRIMYCSEISFPCYISDNAKDFVQQALEKRPEHRPSARRMTRHAWLKPFIQGFLEKSPSFSSTIDRQRSFRRARFNDQPVSDVIPSGTSLPSLAGETSPKPQSPRAGGISTTTLPPISQYADDDSNSVPAKEVSRKSKLKRNLTLPNKTHFDQKAENGAGSAAAAATRGAAPSKPEAAEPQLCALDTPPLSPPHPVEGEASTSKSAQNTPSSRPNNDSGRKSVRRNRTFAAQEVINKGFDVVLTVDDMDKLRKLGTPDDDGIKKDGSETRPTSLKGRIVSYLHNMRF</sequence>
<keyword evidence="4 12" id="KW-0418">Kinase</keyword>
<evidence type="ECO:0000256" key="9">
    <source>
        <dbReference type="SAM" id="MobiDB-lite"/>
    </source>
</evidence>
<evidence type="ECO:0000256" key="3">
    <source>
        <dbReference type="ARBA" id="ARBA00022741"/>
    </source>
</evidence>
<dbReference type="InterPro" id="IPR000719">
    <property type="entry name" value="Prot_kinase_dom"/>
</dbReference>
<proteinExistence type="predicted"/>
<keyword evidence="1" id="KW-0723">Serine/threonine-protein kinase</keyword>
<gene>
    <name evidence="12" type="ORF">TSPGSL018_1755</name>
    <name evidence="11" type="ORF">TSPGSL018_25607</name>
</gene>
<dbReference type="AlphaFoldDB" id="A0A061SN51"/>
<accession>A0A061SN51</accession>
<organism evidence="12">
    <name type="scientific">Tetraselmis sp. GSL018</name>
    <dbReference type="NCBI Taxonomy" id="582737"/>
    <lineage>
        <taxon>Eukaryota</taxon>
        <taxon>Viridiplantae</taxon>
        <taxon>Chlorophyta</taxon>
        <taxon>core chlorophytes</taxon>
        <taxon>Chlorodendrophyceae</taxon>
        <taxon>Chlorodendrales</taxon>
        <taxon>Chlorodendraceae</taxon>
        <taxon>Tetraselmis</taxon>
    </lineage>
</organism>
<dbReference type="EMBL" id="GBEZ01011206">
    <property type="protein sequence ID" value="JAC74560.1"/>
    <property type="molecule type" value="Transcribed_RNA"/>
</dbReference>
<feature type="compositionally biased region" description="Low complexity" evidence="9">
    <location>
        <begin position="7"/>
        <end position="27"/>
    </location>
</feature>
<dbReference type="EMBL" id="GBEZ01000803">
    <property type="protein sequence ID" value="JAC84111.1"/>
    <property type="molecule type" value="Transcribed_RNA"/>
</dbReference>
<evidence type="ECO:0000256" key="6">
    <source>
        <dbReference type="PIRSR" id="PIRSR630616-1"/>
    </source>
</evidence>
<evidence type="ECO:0000256" key="4">
    <source>
        <dbReference type="ARBA" id="ARBA00022777"/>
    </source>
</evidence>
<name>A0A061SN51_9CHLO</name>
<evidence type="ECO:0000256" key="7">
    <source>
        <dbReference type="PIRSR" id="PIRSR630616-2"/>
    </source>
</evidence>
<dbReference type="SMART" id="SM00220">
    <property type="entry name" value="S_TKc"/>
    <property type="match status" value="1"/>
</dbReference>
<keyword evidence="2" id="KW-0808">Transferase</keyword>
<feature type="compositionally biased region" description="Polar residues" evidence="9">
    <location>
        <begin position="470"/>
        <end position="487"/>
    </location>
</feature>
<feature type="domain" description="Protein kinase" evidence="10">
    <location>
        <begin position="45"/>
        <end position="316"/>
    </location>
</feature>
<dbReference type="PANTHER" id="PTHR24350">
    <property type="entry name" value="SERINE/THREONINE-PROTEIN KINASE IAL-RELATED"/>
    <property type="match status" value="1"/>
</dbReference>
<dbReference type="InterPro" id="IPR008271">
    <property type="entry name" value="Ser/Thr_kinase_AS"/>
</dbReference>
<feature type="binding site" evidence="7">
    <location>
        <position position="55"/>
    </location>
    <ligand>
        <name>ATP</name>
        <dbReference type="ChEBI" id="CHEBI:30616"/>
    </ligand>
</feature>
<feature type="cross-link" description="Glycyl lysine isopeptide (Lys-Gly) (interchain with G-Cter in SUMO2)" evidence="8">
    <location>
        <position position="171"/>
    </location>
</feature>
<feature type="binding site" evidence="7">
    <location>
        <position position="74"/>
    </location>
    <ligand>
        <name>ATP</name>
        <dbReference type="ChEBI" id="CHEBI:30616"/>
    </ligand>
</feature>
<evidence type="ECO:0000259" key="10">
    <source>
        <dbReference type="PROSITE" id="PS50011"/>
    </source>
</evidence>
<dbReference type="PROSITE" id="PS00108">
    <property type="entry name" value="PROTEIN_KINASE_ST"/>
    <property type="match status" value="1"/>
</dbReference>
<reference evidence="12" key="1">
    <citation type="submission" date="2014-05" db="EMBL/GenBank/DDBJ databases">
        <title>The transcriptome of the halophilic microalga Tetraselmis sp. GSL018 isolated from the Great Salt Lake, Utah.</title>
        <authorList>
            <person name="Jinkerson R.E."/>
            <person name="D'Adamo S."/>
            <person name="Posewitz M.C."/>
        </authorList>
    </citation>
    <scope>NUCLEOTIDE SEQUENCE</scope>
    <source>
        <strain evidence="12">GSL018</strain>
    </source>
</reference>
<evidence type="ECO:0000256" key="1">
    <source>
        <dbReference type="ARBA" id="ARBA00022527"/>
    </source>
</evidence>
<evidence type="ECO:0000256" key="8">
    <source>
        <dbReference type="PIRSR" id="PIRSR630616-3"/>
    </source>
</evidence>
<dbReference type="GO" id="GO:0005524">
    <property type="term" value="F:ATP binding"/>
    <property type="evidence" value="ECO:0007669"/>
    <property type="project" value="UniProtKB-KW"/>
</dbReference>
<feature type="region of interest" description="Disordered" evidence="9">
    <location>
        <begin position="345"/>
        <end position="494"/>
    </location>
</feature>
<evidence type="ECO:0000256" key="2">
    <source>
        <dbReference type="ARBA" id="ARBA00022679"/>
    </source>
</evidence>
<dbReference type="InterPro" id="IPR011009">
    <property type="entry name" value="Kinase-like_dom_sf"/>
</dbReference>
<feature type="compositionally biased region" description="Low complexity" evidence="9">
    <location>
        <begin position="426"/>
        <end position="441"/>
    </location>
</feature>
<evidence type="ECO:0000313" key="11">
    <source>
        <dbReference type="EMBL" id="JAC74560.1"/>
    </source>
</evidence>
<dbReference type="GO" id="GO:0004674">
    <property type="term" value="F:protein serine/threonine kinase activity"/>
    <property type="evidence" value="ECO:0007669"/>
    <property type="project" value="UniProtKB-KW"/>
</dbReference>
<dbReference type="SUPFAM" id="SSF56112">
    <property type="entry name" value="Protein kinase-like (PK-like)"/>
    <property type="match status" value="1"/>
</dbReference>
<feature type="binding site" evidence="7">
    <location>
        <position position="187"/>
    </location>
    <ligand>
        <name>ATP</name>
        <dbReference type="ChEBI" id="CHEBI:30616"/>
    </ligand>
</feature>
<evidence type="ECO:0000256" key="5">
    <source>
        <dbReference type="ARBA" id="ARBA00022840"/>
    </source>
</evidence>
<keyword evidence="5 7" id="KW-0067">ATP-binding</keyword>
<evidence type="ECO:0000313" key="12">
    <source>
        <dbReference type="EMBL" id="JAC84111.1"/>
    </source>
</evidence>
<dbReference type="Gene3D" id="1.10.510.10">
    <property type="entry name" value="Transferase(Phosphotransferase) domain 1"/>
    <property type="match status" value="1"/>
</dbReference>
<dbReference type="InterPro" id="IPR030616">
    <property type="entry name" value="Aur-like"/>
</dbReference>
<dbReference type="PROSITE" id="PS50011">
    <property type="entry name" value="PROTEIN_KINASE_DOM"/>
    <property type="match status" value="1"/>
</dbReference>
<feature type="active site" description="Proton acceptor" evidence="6">
    <location>
        <position position="169"/>
    </location>
</feature>